<dbReference type="Pfam" id="PF00314">
    <property type="entry name" value="Thaumatin"/>
    <property type="match status" value="1"/>
</dbReference>
<sequence length="446" mass="47920">MEERTCSKRQAGSRHRRDSSEWPRFKQNRNRNSNRPESKRDPIVPQSTPFAHPLWSLSVLLALHAPFALASTSRHLDPRNMVLPLRVTNNCKETIWPAILTQSGTGPASSGFMLAPGSSNPQTVSGDWRGRVWGRTNCSFPQSGVGPASGQGGAACTTGDCGMFLQCQGAGQAPATLAEFTMSSDTYQSFYDISLVDGYNLPVGIIALLGETGNSTLADIPPNLTNPVCIGTSSLLTPLGSSPDADFGTNATFPLPLEQAMTPSFVQDWCPWPLQLAPPEKPGDGVYPYPDDNIQRPIFNPCLSACAKWNKAKYCCTGNHNTPATCSPSLYSTQAKKVCPDAYSYAYDDQTSTFIIPQGSGFEVVFCPTGRSSNILAIFGDQLRQLAQAGHATRDIVGLAQNVTFIREKSAAPSLASGQSASLLAWVIILLVWMCLGDFGVPFSGI</sequence>
<dbReference type="OrthoDB" id="202203at2759"/>
<dbReference type="InterPro" id="IPR037176">
    <property type="entry name" value="Osmotin/thaumatin-like_sf"/>
</dbReference>
<keyword evidence="2" id="KW-0472">Membrane</keyword>
<feature type="region of interest" description="Disordered" evidence="1">
    <location>
        <begin position="1"/>
        <end position="47"/>
    </location>
</feature>
<reference evidence="3 4" key="1">
    <citation type="submission" date="2013-03" db="EMBL/GenBank/DDBJ databases">
        <title>The Genome Sequence of Capronia epimyces CBS 606.96.</title>
        <authorList>
            <consortium name="The Broad Institute Genomics Platform"/>
            <person name="Cuomo C."/>
            <person name="de Hoog S."/>
            <person name="Gorbushina A."/>
            <person name="Walker B."/>
            <person name="Young S.K."/>
            <person name="Zeng Q."/>
            <person name="Gargeya S."/>
            <person name="Fitzgerald M."/>
            <person name="Haas B."/>
            <person name="Abouelleil A."/>
            <person name="Allen A.W."/>
            <person name="Alvarado L."/>
            <person name="Arachchi H.M."/>
            <person name="Berlin A.M."/>
            <person name="Chapman S.B."/>
            <person name="Gainer-Dewar J."/>
            <person name="Goldberg J."/>
            <person name="Griggs A."/>
            <person name="Gujja S."/>
            <person name="Hansen M."/>
            <person name="Howarth C."/>
            <person name="Imamovic A."/>
            <person name="Ireland A."/>
            <person name="Larimer J."/>
            <person name="McCowan C."/>
            <person name="Murphy C."/>
            <person name="Pearson M."/>
            <person name="Poon T.W."/>
            <person name="Priest M."/>
            <person name="Roberts A."/>
            <person name="Saif S."/>
            <person name="Shea T."/>
            <person name="Sisk P."/>
            <person name="Sykes S."/>
            <person name="Wortman J."/>
            <person name="Nusbaum C."/>
            <person name="Birren B."/>
        </authorList>
    </citation>
    <scope>NUCLEOTIDE SEQUENCE [LARGE SCALE GENOMIC DNA]</scope>
    <source>
        <strain evidence="3 4">CBS 606.96</strain>
    </source>
</reference>
<dbReference type="GeneID" id="19167269"/>
<gene>
    <name evidence="3" type="ORF">A1O3_03140</name>
</gene>
<dbReference type="SMART" id="SM00205">
    <property type="entry name" value="THN"/>
    <property type="match status" value="1"/>
</dbReference>
<dbReference type="Gene3D" id="2.60.110.10">
    <property type="entry name" value="Thaumatin"/>
    <property type="match status" value="1"/>
</dbReference>
<name>W9YB34_9EURO</name>
<evidence type="ECO:0000256" key="1">
    <source>
        <dbReference type="SAM" id="MobiDB-lite"/>
    </source>
</evidence>
<evidence type="ECO:0008006" key="5">
    <source>
        <dbReference type="Google" id="ProtNLM"/>
    </source>
</evidence>
<dbReference type="HOGENOM" id="CLU_043181_7_1_1"/>
<dbReference type="eggNOG" id="ENOG502QUID">
    <property type="taxonomic scope" value="Eukaryota"/>
</dbReference>
<protein>
    <recommendedName>
        <fullName evidence="5">Osmotin, thaumatin-like protein</fullName>
    </recommendedName>
</protein>
<keyword evidence="2" id="KW-0812">Transmembrane</keyword>
<feature type="transmembrane region" description="Helical" evidence="2">
    <location>
        <begin position="423"/>
        <end position="441"/>
    </location>
</feature>
<dbReference type="EMBL" id="AMGY01000002">
    <property type="protein sequence ID" value="EXJ90072.1"/>
    <property type="molecule type" value="Genomic_DNA"/>
</dbReference>
<dbReference type="STRING" id="1182542.W9YB34"/>
<dbReference type="SUPFAM" id="SSF49870">
    <property type="entry name" value="Osmotin, thaumatin-like protein"/>
    <property type="match status" value="1"/>
</dbReference>
<evidence type="ECO:0000313" key="3">
    <source>
        <dbReference type="EMBL" id="EXJ90072.1"/>
    </source>
</evidence>
<keyword evidence="2" id="KW-1133">Transmembrane helix</keyword>
<proteinExistence type="predicted"/>
<organism evidence="3 4">
    <name type="scientific">Capronia epimyces CBS 606.96</name>
    <dbReference type="NCBI Taxonomy" id="1182542"/>
    <lineage>
        <taxon>Eukaryota</taxon>
        <taxon>Fungi</taxon>
        <taxon>Dikarya</taxon>
        <taxon>Ascomycota</taxon>
        <taxon>Pezizomycotina</taxon>
        <taxon>Eurotiomycetes</taxon>
        <taxon>Chaetothyriomycetidae</taxon>
        <taxon>Chaetothyriales</taxon>
        <taxon>Herpotrichiellaceae</taxon>
        <taxon>Capronia</taxon>
    </lineage>
</organism>
<accession>W9YB34</accession>
<dbReference type="PROSITE" id="PS51367">
    <property type="entry name" value="THAUMATIN_2"/>
    <property type="match status" value="1"/>
</dbReference>
<evidence type="ECO:0000256" key="2">
    <source>
        <dbReference type="SAM" id="Phobius"/>
    </source>
</evidence>
<comment type="caution">
    <text evidence="3">The sequence shown here is derived from an EMBL/GenBank/DDBJ whole genome shotgun (WGS) entry which is preliminary data.</text>
</comment>
<evidence type="ECO:0000313" key="4">
    <source>
        <dbReference type="Proteomes" id="UP000019478"/>
    </source>
</evidence>
<dbReference type="PRINTS" id="PR00347">
    <property type="entry name" value="THAUMATIN"/>
</dbReference>
<keyword evidence="4" id="KW-1185">Reference proteome</keyword>
<dbReference type="InterPro" id="IPR001938">
    <property type="entry name" value="Thaumatin"/>
</dbReference>
<dbReference type="Proteomes" id="UP000019478">
    <property type="component" value="Unassembled WGS sequence"/>
</dbReference>
<dbReference type="RefSeq" id="XP_007731469.1">
    <property type="nucleotide sequence ID" value="XM_007733279.1"/>
</dbReference>
<dbReference type="AlphaFoldDB" id="W9YB34"/>
<dbReference type="PANTHER" id="PTHR31048">
    <property type="entry name" value="OS03G0233200 PROTEIN"/>
    <property type="match status" value="1"/>
</dbReference>